<organism evidence="6 7">
    <name type="scientific">Mesopusillimonas faecipullorum</name>
    <dbReference type="NCBI Taxonomy" id="2755040"/>
    <lineage>
        <taxon>Bacteria</taxon>
        <taxon>Pseudomonadati</taxon>
        <taxon>Pseudomonadota</taxon>
        <taxon>Betaproteobacteria</taxon>
        <taxon>Burkholderiales</taxon>
        <taxon>Alcaligenaceae</taxon>
        <taxon>Mesopusillimonas</taxon>
    </lineage>
</organism>
<evidence type="ECO:0000256" key="3">
    <source>
        <dbReference type="ARBA" id="ARBA00022741"/>
    </source>
</evidence>
<dbReference type="Proteomes" id="UP000776983">
    <property type="component" value="Unassembled WGS sequence"/>
</dbReference>
<dbReference type="GO" id="GO:0005524">
    <property type="term" value="F:ATP binding"/>
    <property type="evidence" value="ECO:0007669"/>
    <property type="project" value="UniProtKB-KW"/>
</dbReference>
<evidence type="ECO:0000259" key="5">
    <source>
        <dbReference type="PROSITE" id="PS50893"/>
    </source>
</evidence>
<dbReference type="InterPro" id="IPR003593">
    <property type="entry name" value="AAA+_ATPase"/>
</dbReference>
<dbReference type="CDD" id="cd03219">
    <property type="entry name" value="ABC_Mj1267_LivG_branched"/>
    <property type="match status" value="1"/>
</dbReference>
<keyword evidence="2" id="KW-0472">Membrane</keyword>
<dbReference type="SUPFAM" id="SSF52540">
    <property type="entry name" value="P-loop containing nucleoside triphosphate hydrolases"/>
    <property type="match status" value="1"/>
</dbReference>
<dbReference type="PANTHER" id="PTHR45772">
    <property type="entry name" value="CONSERVED COMPONENT OF ABC TRANSPORTER FOR NATURAL AMINO ACIDS-RELATED"/>
    <property type="match status" value="1"/>
</dbReference>
<dbReference type="InterPro" id="IPR003439">
    <property type="entry name" value="ABC_transporter-like_ATP-bd"/>
</dbReference>
<proteinExistence type="predicted"/>
<comment type="caution">
    <text evidence="6">The sequence shown here is derived from an EMBL/GenBank/DDBJ whole genome shotgun (WGS) entry which is preliminary data.</text>
</comment>
<sequence length="253" mass="27556">MSKLSSMLRTEKLVKRYGGLLVTDSVSLDVREGELHAIIGPNGAGKTTLINQLSGELQSNSGKVLFDGADVTAIPIHHRARRGLLRSYQITSIFEGFTVLENTVLSAMGAKEHAFRFWKPMLAREDLVATARDALEITQLSALADVPAAELAYGQRRQLELAMALAAQPKLLLLDEPMAGMSVQESTGVVEMLKRLKGKQTILLIEHDMNAVFALADRITVLVYGKAMISGTPDEIRNNPEVKTVYLGDEAIG</sequence>
<dbReference type="InterPro" id="IPR051120">
    <property type="entry name" value="ABC_AA/LPS_Transport"/>
</dbReference>
<gene>
    <name evidence="6" type="ORF">H0484_10520</name>
</gene>
<dbReference type="PROSITE" id="PS50893">
    <property type="entry name" value="ABC_TRANSPORTER_2"/>
    <property type="match status" value="1"/>
</dbReference>
<dbReference type="Pfam" id="PF12399">
    <property type="entry name" value="BCA_ABC_TP_C"/>
    <property type="match status" value="1"/>
</dbReference>
<evidence type="ECO:0000313" key="7">
    <source>
        <dbReference type="Proteomes" id="UP000776983"/>
    </source>
</evidence>
<dbReference type="RefSeq" id="WP_226954603.1">
    <property type="nucleotide sequence ID" value="NZ_JACDXW010000005.1"/>
</dbReference>
<dbReference type="PANTHER" id="PTHR45772:SF2">
    <property type="entry name" value="ABC TRANSPORTER ATP-BINDING PROTEIN"/>
    <property type="match status" value="1"/>
</dbReference>
<reference evidence="6 7" key="1">
    <citation type="submission" date="2020-07" db="EMBL/GenBank/DDBJ databases">
        <title>Pusillimonas sp. nov., isolated from poultry manure in Taiwan.</title>
        <authorList>
            <person name="Lin S.-Y."/>
            <person name="Tang Y.-S."/>
            <person name="Young C.-C."/>
        </authorList>
    </citation>
    <scope>NUCLEOTIDE SEQUENCE [LARGE SCALE GENOMIC DNA]</scope>
    <source>
        <strain evidence="6 7">CC-YST705</strain>
    </source>
</reference>
<dbReference type="InterPro" id="IPR027417">
    <property type="entry name" value="P-loop_NTPase"/>
</dbReference>
<dbReference type="Pfam" id="PF00005">
    <property type="entry name" value="ABC_tran"/>
    <property type="match status" value="1"/>
</dbReference>
<keyword evidence="1" id="KW-0813">Transport</keyword>
<protein>
    <submittedName>
        <fullName evidence="6">ABC transporter ATP-binding protein</fullName>
    </submittedName>
</protein>
<dbReference type="EMBL" id="JACDXW010000005">
    <property type="protein sequence ID" value="MCB5364179.1"/>
    <property type="molecule type" value="Genomic_DNA"/>
</dbReference>
<dbReference type="SMART" id="SM00382">
    <property type="entry name" value="AAA"/>
    <property type="match status" value="1"/>
</dbReference>
<dbReference type="InterPro" id="IPR032823">
    <property type="entry name" value="BCA_ABC_TP_C"/>
</dbReference>
<name>A0ABS8CF33_9BURK</name>
<dbReference type="Gene3D" id="3.40.50.300">
    <property type="entry name" value="P-loop containing nucleotide triphosphate hydrolases"/>
    <property type="match status" value="1"/>
</dbReference>
<keyword evidence="4 6" id="KW-0067">ATP-binding</keyword>
<evidence type="ECO:0000256" key="2">
    <source>
        <dbReference type="ARBA" id="ARBA00022475"/>
    </source>
</evidence>
<evidence type="ECO:0000313" key="6">
    <source>
        <dbReference type="EMBL" id="MCB5364179.1"/>
    </source>
</evidence>
<keyword evidence="2" id="KW-1003">Cell membrane</keyword>
<keyword evidence="3" id="KW-0547">Nucleotide-binding</keyword>
<evidence type="ECO:0000256" key="4">
    <source>
        <dbReference type="ARBA" id="ARBA00022840"/>
    </source>
</evidence>
<feature type="domain" description="ABC transporter" evidence="5">
    <location>
        <begin position="8"/>
        <end position="249"/>
    </location>
</feature>
<accession>A0ABS8CF33</accession>
<keyword evidence="7" id="KW-1185">Reference proteome</keyword>
<evidence type="ECO:0000256" key="1">
    <source>
        <dbReference type="ARBA" id="ARBA00022448"/>
    </source>
</evidence>